<evidence type="ECO:0000313" key="11">
    <source>
        <dbReference type="Proteomes" id="UP001163105"/>
    </source>
</evidence>
<keyword evidence="2" id="KW-0489">Methyltransferase</keyword>
<accession>A0AB34FBN7</accession>
<comment type="catalytic activity">
    <reaction evidence="9">
        <text>L-methionyl-[protein] + S-adenosyl-L-methionine = S-methyl-L-methionyl-[protein] + S-adenosyl-L-homocysteine</text>
        <dbReference type="Rhea" id="RHEA:60560"/>
        <dbReference type="Rhea" id="RHEA-COMP:12313"/>
        <dbReference type="Rhea" id="RHEA-COMP:15592"/>
        <dbReference type="ChEBI" id="CHEBI:16044"/>
        <dbReference type="ChEBI" id="CHEBI:57856"/>
        <dbReference type="ChEBI" id="CHEBI:59789"/>
        <dbReference type="ChEBI" id="CHEBI:142742"/>
    </reaction>
    <physiologicalReaction direction="left-to-right" evidence="9">
        <dbReference type="Rhea" id="RHEA:60561"/>
    </physiologicalReaction>
</comment>
<evidence type="ECO:0000256" key="9">
    <source>
        <dbReference type="ARBA" id="ARBA00047870"/>
    </source>
</evidence>
<proteinExistence type="inferred from homology"/>
<evidence type="ECO:0000256" key="2">
    <source>
        <dbReference type="ARBA" id="ARBA00022603"/>
    </source>
</evidence>
<evidence type="ECO:0000256" key="6">
    <source>
        <dbReference type="ARBA" id="ARBA00023163"/>
    </source>
</evidence>
<dbReference type="Gene3D" id="3.40.50.150">
    <property type="entry name" value="Vaccinia Virus protein VP39"/>
    <property type="match status" value="1"/>
</dbReference>
<comment type="similarity">
    <text evidence="8">Belongs to the methyltransferase superfamily. LaeA methyltransferase family.</text>
</comment>
<comment type="caution">
    <text evidence="10">The sequence shown here is derived from an EMBL/GenBank/DDBJ whole genome shotgun (WGS) entry which is preliminary data.</text>
</comment>
<reference evidence="10" key="1">
    <citation type="submission" date="2023-01" db="EMBL/GenBank/DDBJ databases">
        <title>The growth and conidiation of Purpureocillium lavendulum are regulated by nitrogen source and histone H3K14 acetylation.</title>
        <authorList>
            <person name="Tang P."/>
            <person name="Han J."/>
            <person name="Zhang C."/>
            <person name="Tang P."/>
            <person name="Qi F."/>
            <person name="Zhang K."/>
            <person name="Liang L."/>
        </authorList>
    </citation>
    <scope>NUCLEOTIDE SEQUENCE</scope>
    <source>
        <strain evidence="10">YMF1.00683</strain>
    </source>
</reference>
<keyword evidence="6" id="KW-0804">Transcription</keyword>
<dbReference type="SUPFAM" id="SSF53098">
    <property type="entry name" value="Ribonuclease H-like"/>
    <property type="match status" value="1"/>
</dbReference>
<dbReference type="InterPro" id="IPR012337">
    <property type="entry name" value="RNaseH-like_sf"/>
</dbReference>
<sequence length="410" mass="48244">MYNSSWAKLDKYYRLTDESPAYVAAIVLHPSHKWHYIQENWKTEWVESSKKLLQTLWNEYRPVEPAIPFCETPSMTTNEFLNWRNKHLQPSLIRDEYERYCKSERVYGFTSALSWWLEETQRKIYPNLSKMAEELNRLDIFHKFFLVARENSLTKCNLQNLNHPARVLDLGTGSGIWAIEICEQFAESVVQAVDRNMIQPRLIPRGMTVVQFDIEEPSWDDLLSQCDLIHLRTLFGSIGNKYWRTVYRNIFQHLAPEGCLEQVEIDWNPQWEEHGEVPPDSALTEWANCLLDALDRCKRSARIFPHNVRSMIEEAGFVDFEEQTIKCYVNPWSPCQNKQETAKWFNLGLRKGLEAMGLRPMVEHLGMSAERVRGLCERAIEENSKLRYRGYCTMYIWTAKKPGNRISSTD</sequence>
<dbReference type="InterPro" id="IPR029063">
    <property type="entry name" value="SAM-dependent_MTases_sf"/>
</dbReference>
<keyword evidence="5" id="KW-0805">Transcription regulation</keyword>
<evidence type="ECO:0000256" key="8">
    <source>
        <dbReference type="ARBA" id="ARBA00038158"/>
    </source>
</evidence>
<evidence type="ECO:0000256" key="3">
    <source>
        <dbReference type="ARBA" id="ARBA00022679"/>
    </source>
</evidence>
<keyword evidence="4" id="KW-0949">S-adenosyl-L-methionine</keyword>
<evidence type="ECO:0000256" key="4">
    <source>
        <dbReference type="ARBA" id="ARBA00022691"/>
    </source>
</evidence>
<dbReference type="GO" id="GO:0032259">
    <property type="term" value="P:methylation"/>
    <property type="evidence" value="ECO:0007669"/>
    <property type="project" value="UniProtKB-KW"/>
</dbReference>
<evidence type="ECO:0000313" key="10">
    <source>
        <dbReference type="EMBL" id="KAJ6436022.1"/>
    </source>
</evidence>
<dbReference type="GO" id="GO:0005634">
    <property type="term" value="C:nucleus"/>
    <property type="evidence" value="ECO:0007669"/>
    <property type="project" value="UniProtKB-SubCell"/>
</dbReference>
<name>A0AB34FBN7_9HYPO</name>
<dbReference type="PANTHER" id="PTHR43591">
    <property type="entry name" value="METHYLTRANSFERASE"/>
    <property type="match status" value="1"/>
</dbReference>
<dbReference type="EMBL" id="JAQHRD010000042">
    <property type="protein sequence ID" value="KAJ6436022.1"/>
    <property type="molecule type" value="Genomic_DNA"/>
</dbReference>
<dbReference type="SUPFAM" id="SSF53335">
    <property type="entry name" value="S-adenosyl-L-methionine-dependent methyltransferases"/>
    <property type="match status" value="1"/>
</dbReference>
<dbReference type="GO" id="GO:0008168">
    <property type="term" value="F:methyltransferase activity"/>
    <property type="evidence" value="ECO:0007669"/>
    <property type="project" value="UniProtKB-KW"/>
</dbReference>
<keyword evidence="3 10" id="KW-0808">Transferase</keyword>
<keyword evidence="7" id="KW-0539">Nucleus</keyword>
<dbReference type="Proteomes" id="UP001163105">
    <property type="component" value="Unassembled WGS sequence"/>
</dbReference>
<evidence type="ECO:0000256" key="5">
    <source>
        <dbReference type="ARBA" id="ARBA00023015"/>
    </source>
</evidence>
<protein>
    <submittedName>
        <fullName evidence="10">Methyl transferase</fullName>
    </submittedName>
</protein>
<gene>
    <name evidence="10" type="ORF">O9K51_11458</name>
</gene>
<evidence type="ECO:0000256" key="1">
    <source>
        <dbReference type="ARBA" id="ARBA00004123"/>
    </source>
</evidence>
<dbReference type="PANTHER" id="PTHR43591:SF30">
    <property type="entry name" value="PROTEIN-METHIONINE METHYLTRANSFERASE LAEA"/>
    <property type="match status" value="1"/>
</dbReference>
<keyword evidence="11" id="KW-1185">Reference proteome</keyword>
<dbReference type="CDD" id="cd02440">
    <property type="entry name" value="AdoMet_MTases"/>
    <property type="match status" value="1"/>
</dbReference>
<dbReference type="Pfam" id="PF13489">
    <property type="entry name" value="Methyltransf_23"/>
    <property type="match status" value="1"/>
</dbReference>
<dbReference type="AlphaFoldDB" id="A0AB34FBN7"/>
<comment type="subcellular location">
    <subcellularLocation>
        <location evidence="1">Nucleus</location>
    </subcellularLocation>
</comment>
<evidence type="ECO:0000256" key="7">
    <source>
        <dbReference type="ARBA" id="ARBA00023242"/>
    </source>
</evidence>
<organism evidence="10 11">
    <name type="scientific">Purpureocillium lavendulum</name>
    <dbReference type="NCBI Taxonomy" id="1247861"/>
    <lineage>
        <taxon>Eukaryota</taxon>
        <taxon>Fungi</taxon>
        <taxon>Dikarya</taxon>
        <taxon>Ascomycota</taxon>
        <taxon>Pezizomycotina</taxon>
        <taxon>Sordariomycetes</taxon>
        <taxon>Hypocreomycetidae</taxon>
        <taxon>Hypocreales</taxon>
        <taxon>Ophiocordycipitaceae</taxon>
        <taxon>Purpureocillium</taxon>
    </lineage>
</organism>